<dbReference type="InterPro" id="IPR051533">
    <property type="entry name" value="WaaL-like"/>
</dbReference>
<dbReference type="RefSeq" id="WP_121251684.1">
    <property type="nucleotide sequence ID" value="NZ_RBIL01000001.1"/>
</dbReference>
<feature type="transmembrane region" description="Helical" evidence="5">
    <location>
        <begin position="238"/>
        <end position="259"/>
    </location>
</feature>
<keyword evidence="2 5" id="KW-0812">Transmembrane</keyword>
<feature type="transmembrane region" description="Helical" evidence="5">
    <location>
        <begin position="120"/>
        <end position="141"/>
    </location>
</feature>
<evidence type="ECO:0000256" key="1">
    <source>
        <dbReference type="ARBA" id="ARBA00004141"/>
    </source>
</evidence>
<sequence length="654" mass="69070">MRKVRTTLDYGLALLPGAATGALAFQAGGFFADSWTPVACVLGVLLVLRITLSERPFAGLSRPLLAALFALTLFSAWVLASSWWSDSPGRATIEYSRVLTYLLALVLLGSTPWTRRRTTVAITGVVAALAVIVGAALIARLRPDLLTGPGGVDPRRMAWPITYWNGLGFVAAAASVLALHLASWEGSARTLRPIAAALLPGLAAGLYLTLSRGAIVSLAVGLVAYVVIGRPRALICTVVAAGAPTVLAVLAVYHAPSLLGYDPTLAGTISDGRRVANDLLLAMLVAGGVRALLLPVDAWLARLRFPAWSWPARAGVTAGVLALVVVGLFASGAVSWGRAQADTLLHGGAVQEDDIRTRLLTFDNNGRFAHWRVSLDAFEAHPLLGDGAGTYEVDWKRERSVNFQVVDGHSLYFETLGELGLVGLALLLTALGALVVGLAWRARGPDRPLAAAVLAAVLTWAAHAALDWIWELTGATIWVFGLAAVALAAPAGAGPVDRAVGRTVRVVLGLGALLLLLVPANVYRSQTAYTTAVQAYKARDCGRSTDAALDALDALPVRADAFEIIAYCDLRSGRPELAVSAARRAVELDPRSWDRRYALAISLAIAGRDPRAEAAEALRLNPMDPLAQGAVEAFKTGTQKTWTRRALRLPLPGR</sequence>
<dbReference type="Pfam" id="PF04932">
    <property type="entry name" value="Wzy_C"/>
    <property type="match status" value="1"/>
</dbReference>
<dbReference type="OrthoDB" id="5242018at2"/>
<feature type="transmembrane region" description="Helical" evidence="5">
    <location>
        <begin position="279"/>
        <end position="300"/>
    </location>
</feature>
<organism evidence="7 8">
    <name type="scientific">Solirubrobacter pauli</name>
    <dbReference type="NCBI Taxonomy" id="166793"/>
    <lineage>
        <taxon>Bacteria</taxon>
        <taxon>Bacillati</taxon>
        <taxon>Actinomycetota</taxon>
        <taxon>Thermoleophilia</taxon>
        <taxon>Solirubrobacterales</taxon>
        <taxon>Solirubrobacteraceae</taxon>
        <taxon>Solirubrobacter</taxon>
    </lineage>
</organism>
<dbReference type="GO" id="GO:0016020">
    <property type="term" value="C:membrane"/>
    <property type="evidence" value="ECO:0007669"/>
    <property type="project" value="UniProtKB-SubCell"/>
</dbReference>
<feature type="transmembrane region" description="Helical" evidence="5">
    <location>
        <begin position="506"/>
        <end position="523"/>
    </location>
</feature>
<evidence type="ECO:0000256" key="3">
    <source>
        <dbReference type="ARBA" id="ARBA00022989"/>
    </source>
</evidence>
<evidence type="ECO:0000313" key="7">
    <source>
        <dbReference type="EMBL" id="RKQ93501.1"/>
    </source>
</evidence>
<feature type="transmembrane region" description="Helical" evidence="5">
    <location>
        <begin position="449"/>
        <end position="470"/>
    </location>
</feature>
<dbReference type="PANTHER" id="PTHR37422:SF23">
    <property type="entry name" value="TEICHURONIC ACID BIOSYNTHESIS PROTEIN TUAE"/>
    <property type="match status" value="1"/>
</dbReference>
<dbReference type="InterPro" id="IPR011990">
    <property type="entry name" value="TPR-like_helical_dom_sf"/>
</dbReference>
<dbReference type="InterPro" id="IPR007016">
    <property type="entry name" value="O-antigen_ligase-rel_domated"/>
</dbReference>
<dbReference type="Proteomes" id="UP000278962">
    <property type="component" value="Unassembled WGS sequence"/>
</dbReference>
<feature type="transmembrane region" description="Helical" evidence="5">
    <location>
        <begin position="476"/>
        <end position="494"/>
    </location>
</feature>
<keyword evidence="7" id="KW-0436">Ligase</keyword>
<dbReference type="SUPFAM" id="SSF48452">
    <property type="entry name" value="TPR-like"/>
    <property type="match status" value="1"/>
</dbReference>
<feature type="transmembrane region" description="Helical" evidence="5">
    <location>
        <begin position="419"/>
        <end position="440"/>
    </location>
</feature>
<feature type="transmembrane region" description="Helical" evidence="5">
    <location>
        <begin position="214"/>
        <end position="231"/>
    </location>
</feature>
<comment type="caution">
    <text evidence="7">The sequence shown here is derived from an EMBL/GenBank/DDBJ whole genome shotgun (WGS) entry which is preliminary data.</text>
</comment>
<evidence type="ECO:0000256" key="5">
    <source>
        <dbReference type="SAM" id="Phobius"/>
    </source>
</evidence>
<keyword evidence="3 5" id="KW-1133">Transmembrane helix</keyword>
<name>A0A660LK01_9ACTN</name>
<keyword evidence="4 5" id="KW-0472">Membrane</keyword>
<protein>
    <submittedName>
        <fullName evidence="7">O-antigen ligase</fullName>
    </submittedName>
</protein>
<feature type="transmembrane region" description="Helical" evidence="5">
    <location>
        <begin position="161"/>
        <end position="179"/>
    </location>
</feature>
<feature type="transmembrane region" description="Helical" evidence="5">
    <location>
        <begin position="34"/>
        <end position="52"/>
    </location>
</feature>
<dbReference type="Gene3D" id="1.25.40.10">
    <property type="entry name" value="Tetratricopeptide repeat domain"/>
    <property type="match status" value="1"/>
</dbReference>
<feature type="domain" description="O-antigen ligase-related" evidence="6">
    <location>
        <begin position="281"/>
        <end position="428"/>
    </location>
</feature>
<evidence type="ECO:0000313" key="8">
    <source>
        <dbReference type="Proteomes" id="UP000278962"/>
    </source>
</evidence>
<evidence type="ECO:0000256" key="2">
    <source>
        <dbReference type="ARBA" id="ARBA00022692"/>
    </source>
</evidence>
<dbReference type="AlphaFoldDB" id="A0A660LK01"/>
<dbReference type="PANTHER" id="PTHR37422">
    <property type="entry name" value="TEICHURONIC ACID BIOSYNTHESIS PROTEIN TUAE"/>
    <property type="match status" value="1"/>
</dbReference>
<keyword evidence="8" id="KW-1185">Reference proteome</keyword>
<dbReference type="EMBL" id="RBIL01000001">
    <property type="protein sequence ID" value="RKQ93501.1"/>
    <property type="molecule type" value="Genomic_DNA"/>
</dbReference>
<proteinExistence type="predicted"/>
<comment type="subcellular location">
    <subcellularLocation>
        <location evidence="1">Membrane</location>
        <topology evidence="1">Multi-pass membrane protein</topology>
    </subcellularLocation>
</comment>
<evidence type="ECO:0000256" key="4">
    <source>
        <dbReference type="ARBA" id="ARBA00023136"/>
    </source>
</evidence>
<feature type="transmembrane region" description="Helical" evidence="5">
    <location>
        <begin position="312"/>
        <end position="336"/>
    </location>
</feature>
<reference evidence="7 8" key="1">
    <citation type="submission" date="2018-10" db="EMBL/GenBank/DDBJ databases">
        <title>Genomic Encyclopedia of Archaeal and Bacterial Type Strains, Phase II (KMG-II): from individual species to whole genera.</title>
        <authorList>
            <person name="Goeker M."/>
        </authorList>
    </citation>
    <scope>NUCLEOTIDE SEQUENCE [LARGE SCALE GENOMIC DNA]</scope>
    <source>
        <strain evidence="7 8">DSM 14954</strain>
    </source>
</reference>
<evidence type="ECO:0000259" key="6">
    <source>
        <dbReference type="Pfam" id="PF04932"/>
    </source>
</evidence>
<dbReference type="GO" id="GO:0016874">
    <property type="term" value="F:ligase activity"/>
    <property type="evidence" value="ECO:0007669"/>
    <property type="project" value="UniProtKB-KW"/>
</dbReference>
<gene>
    <name evidence="7" type="ORF">C8N24_3369</name>
</gene>
<feature type="transmembrane region" description="Helical" evidence="5">
    <location>
        <begin position="64"/>
        <end position="83"/>
    </location>
</feature>
<accession>A0A660LK01</accession>